<dbReference type="GeneID" id="14893787"/>
<dbReference type="KEGG" id="eiv:EIN_247140"/>
<dbReference type="RefSeq" id="XP_004261591.1">
    <property type="nucleotide sequence ID" value="XM_004261543.1"/>
</dbReference>
<evidence type="ECO:0000313" key="2">
    <source>
        <dbReference type="Proteomes" id="UP000014680"/>
    </source>
</evidence>
<keyword evidence="2" id="KW-1185">Reference proteome</keyword>
<evidence type="ECO:0000313" key="1">
    <source>
        <dbReference type="EMBL" id="ELP94820.1"/>
    </source>
</evidence>
<reference evidence="1 2" key="1">
    <citation type="submission" date="2012-10" db="EMBL/GenBank/DDBJ databases">
        <authorList>
            <person name="Zafar N."/>
            <person name="Inman J."/>
            <person name="Hall N."/>
            <person name="Lorenzi H."/>
            <person name="Caler E."/>
        </authorList>
    </citation>
    <scope>NUCLEOTIDE SEQUENCE [LARGE SCALE GENOMIC DNA]</scope>
    <source>
        <strain evidence="1 2">IP1</strain>
    </source>
</reference>
<sequence length="114" mass="13427">MFKGNRCWGKRIGLYLSTNETTKFRMNKFTSAELIHEKINLHHAESNDRSKPVISQEVHLKQAPKDLFADLKMQHEYLKPVQTEDKSVPVIPKNPSILFTNQHQKLMKEIRRDE</sequence>
<protein>
    <submittedName>
        <fullName evidence="1">Uncharacterized protein</fullName>
    </submittedName>
</protein>
<dbReference type="EMBL" id="KB206169">
    <property type="protein sequence ID" value="ELP94820.1"/>
    <property type="molecule type" value="Genomic_DNA"/>
</dbReference>
<name>A0A0A1UDZ9_ENTIV</name>
<dbReference type="AlphaFoldDB" id="A0A0A1UDZ9"/>
<gene>
    <name evidence="1" type="ORF">EIN_247140</name>
</gene>
<accession>A0A0A1UDZ9</accession>
<dbReference type="Proteomes" id="UP000014680">
    <property type="component" value="Unassembled WGS sequence"/>
</dbReference>
<proteinExistence type="predicted"/>
<organism evidence="1 2">
    <name type="scientific">Entamoeba invadens IP1</name>
    <dbReference type="NCBI Taxonomy" id="370355"/>
    <lineage>
        <taxon>Eukaryota</taxon>
        <taxon>Amoebozoa</taxon>
        <taxon>Evosea</taxon>
        <taxon>Archamoebae</taxon>
        <taxon>Mastigamoebida</taxon>
        <taxon>Entamoebidae</taxon>
        <taxon>Entamoeba</taxon>
    </lineage>
</organism>
<dbReference type="VEuPathDB" id="AmoebaDB:EIN_247140"/>
<dbReference type="OrthoDB" id="6157464at2759"/>